<dbReference type="AlphaFoldDB" id="A0A1B0CF74"/>
<dbReference type="Proteomes" id="UP000092461">
    <property type="component" value="Unassembled WGS sequence"/>
</dbReference>
<dbReference type="VEuPathDB" id="VectorBase:LLOJ002995"/>
<evidence type="ECO:0000313" key="2">
    <source>
        <dbReference type="EnsemblMetazoa" id="LLOJ002995-PA"/>
    </source>
</evidence>
<name>A0A1B0CF74_LUTLO</name>
<protein>
    <submittedName>
        <fullName evidence="2">Uncharacterized protein</fullName>
    </submittedName>
</protein>
<proteinExistence type="predicted"/>
<dbReference type="EnsemblMetazoa" id="LLOJ002995-RA">
    <property type="protein sequence ID" value="LLOJ002995-PA"/>
    <property type="gene ID" value="LLOJ002995"/>
</dbReference>
<accession>A0A1B0CF74</accession>
<dbReference type="EMBL" id="AJWK01009757">
    <property type="status" value="NOT_ANNOTATED_CDS"/>
    <property type="molecule type" value="Genomic_DNA"/>
</dbReference>
<evidence type="ECO:0000313" key="3">
    <source>
        <dbReference type="Proteomes" id="UP000092461"/>
    </source>
</evidence>
<feature type="region of interest" description="Disordered" evidence="1">
    <location>
        <begin position="1"/>
        <end position="56"/>
    </location>
</feature>
<organism evidence="2 3">
    <name type="scientific">Lutzomyia longipalpis</name>
    <name type="common">Sand fly</name>
    <dbReference type="NCBI Taxonomy" id="7200"/>
    <lineage>
        <taxon>Eukaryota</taxon>
        <taxon>Metazoa</taxon>
        <taxon>Ecdysozoa</taxon>
        <taxon>Arthropoda</taxon>
        <taxon>Hexapoda</taxon>
        <taxon>Insecta</taxon>
        <taxon>Pterygota</taxon>
        <taxon>Neoptera</taxon>
        <taxon>Endopterygota</taxon>
        <taxon>Diptera</taxon>
        <taxon>Nematocera</taxon>
        <taxon>Psychodoidea</taxon>
        <taxon>Psychodidae</taxon>
        <taxon>Lutzomyia</taxon>
        <taxon>Lutzomyia</taxon>
    </lineage>
</organism>
<sequence>MIDRTPRGALSGEKTKSTEVEMPPDVEELPRPEKQVMEPGYYRQARGHYEDDTEEDSVAEASAINEGIKARAPRVNFITQQRNAPEKPEARDQKQSMARSEEVYKKPCENFEAPRYVPDYRARILEPPPMQYKGYQDTYDKYRNPDYYEPWRRMRFYDSYMSQALVPPPPYPAYSNYPEHRFDNTPTAVDMRGYPVYPTPYVNDITYAPLPRPPPLQRNRRIIYYANLPEVVRSPPNVELRYRYNSDYYPAMETYRNFRQREYSKVDNSTPQPAGKLQEQKVQDDAGKIEYTRNPQVKVISGLRIHNHQQNPPDYRKYVDETKINDFPVRY</sequence>
<evidence type="ECO:0000256" key="1">
    <source>
        <dbReference type="SAM" id="MobiDB-lite"/>
    </source>
</evidence>
<feature type="compositionally biased region" description="Basic and acidic residues" evidence="1">
    <location>
        <begin position="84"/>
        <end position="102"/>
    </location>
</feature>
<reference evidence="2" key="1">
    <citation type="submission" date="2020-05" db="UniProtKB">
        <authorList>
            <consortium name="EnsemblMetazoa"/>
        </authorList>
    </citation>
    <scope>IDENTIFICATION</scope>
    <source>
        <strain evidence="2">Jacobina</strain>
    </source>
</reference>
<keyword evidence="3" id="KW-1185">Reference proteome</keyword>
<feature type="region of interest" description="Disordered" evidence="1">
    <location>
        <begin position="264"/>
        <end position="283"/>
    </location>
</feature>
<feature type="region of interest" description="Disordered" evidence="1">
    <location>
        <begin position="72"/>
        <end position="102"/>
    </location>
</feature>
<dbReference type="VEuPathDB" id="VectorBase:LLONM1_001578"/>